<accession>D6WMW3</accession>
<organism evidence="2 3">
    <name type="scientific">Tribolium castaneum</name>
    <name type="common">Red flour beetle</name>
    <dbReference type="NCBI Taxonomy" id="7070"/>
    <lineage>
        <taxon>Eukaryota</taxon>
        <taxon>Metazoa</taxon>
        <taxon>Ecdysozoa</taxon>
        <taxon>Arthropoda</taxon>
        <taxon>Hexapoda</taxon>
        <taxon>Insecta</taxon>
        <taxon>Pterygota</taxon>
        <taxon>Neoptera</taxon>
        <taxon>Endopterygota</taxon>
        <taxon>Coleoptera</taxon>
        <taxon>Polyphaga</taxon>
        <taxon>Cucujiformia</taxon>
        <taxon>Tenebrionidae</taxon>
        <taxon>Tenebrionidae incertae sedis</taxon>
        <taxon>Tribolium</taxon>
    </lineage>
</organism>
<proteinExistence type="predicted"/>
<gene>
    <name evidence="2" type="primary">GLEAN_13208</name>
    <name evidence="2" type="ORF">TcasGA2_TC013208</name>
</gene>
<feature type="region of interest" description="Disordered" evidence="1">
    <location>
        <begin position="83"/>
        <end position="111"/>
    </location>
</feature>
<reference evidence="2 3" key="2">
    <citation type="journal article" date="2010" name="Nucleic Acids Res.">
        <title>BeetleBase in 2010: revisions to provide comprehensive genomic information for Tribolium castaneum.</title>
        <authorList>
            <person name="Kim H.S."/>
            <person name="Murphy T."/>
            <person name="Xia J."/>
            <person name="Caragea D."/>
            <person name="Park Y."/>
            <person name="Beeman R.W."/>
            <person name="Lorenzen M.D."/>
            <person name="Butcher S."/>
            <person name="Manak J.R."/>
            <person name="Brown S.J."/>
        </authorList>
    </citation>
    <scope>GENOME REANNOTATION</scope>
    <source>
        <strain evidence="2 3">Georgia GA2</strain>
    </source>
</reference>
<dbReference type="AlphaFoldDB" id="D6WMW3"/>
<dbReference type="HOGENOM" id="CLU_2161600_0_0_1"/>
<keyword evidence="3" id="KW-1185">Reference proteome</keyword>
<evidence type="ECO:0000313" key="3">
    <source>
        <dbReference type="Proteomes" id="UP000007266"/>
    </source>
</evidence>
<name>D6WMW3_TRICA</name>
<dbReference type="InParanoid" id="D6WMW3"/>
<dbReference type="EMBL" id="KQ971343">
    <property type="protein sequence ID" value="EFA03273.1"/>
    <property type="molecule type" value="Genomic_DNA"/>
</dbReference>
<protein>
    <submittedName>
        <fullName evidence="2">Uncharacterized protein</fullName>
    </submittedName>
</protein>
<sequence length="111" mass="12762">MASIQRVRTNRRPDRRHSFVEFFAMRIFSKNKGGPDRRCVSLVVEWRGAPVGTEARHPEIATHYIGAIPNSLLEFGHRRCKSGHQRRINKAGKNGKPLRTLAVEDEDEDNR</sequence>
<evidence type="ECO:0000313" key="2">
    <source>
        <dbReference type="EMBL" id="EFA03273.1"/>
    </source>
</evidence>
<reference evidence="2 3" key="1">
    <citation type="journal article" date="2008" name="Nature">
        <title>The genome of the model beetle and pest Tribolium castaneum.</title>
        <authorList>
            <consortium name="Tribolium Genome Sequencing Consortium"/>
            <person name="Richards S."/>
            <person name="Gibbs R.A."/>
            <person name="Weinstock G.M."/>
            <person name="Brown S.J."/>
            <person name="Denell R."/>
            <person name="Beeman R.W."/>
            <person name="Gibbs R."/>
            <person name="Beeman R.W."/>
            <person name="Brown S.J."/>
            <person name="Bucher G."/>
            <person name="Friedrich M."/>
            <person name="Grimmelikhuijzen C.J."/>
            <person name="Klingler M."/>
            <person name="Lorenzen M."/>
            <person name="Richards S."/>
            <person name="Roth S."/>
            <person name="Schroder R."/>
            <person name="Tautz D."/>
            <person name="Zdobnov E.M."/>
            <person name="Muzny D."/>
            <person name="Gibbs R.A."/>
            <person name="Weinstock G.M."/>
            <person name="Attaway T."/>
            <person name="Bell S."/>
            <person name="Buhay C.J."/>
            <person name="Chandrabose M.N."/>
            <person name="Chavez D."/>
            <person name="Clerk-Blankenburg K.P."/>
            <person name="Cree A."/>
            <person name="Dao M."/>
            <person name="Davis C."/>
            <person name="Chacko J."/>
            <person name="Dinh H."/>
            <person name="Dugan-Rocha S."/>
            <person name="Fowler G."/>
            <person name="Garner T.T."/>
            <person name="Garnes J."/>
            <person name="Gnirke A."/>
            <person name="Hawes A."/>
            <person name="Hernandez J."/>
            <person name="Hines S."/>
            <person name="Holder M."/>
            <person name="Hume J."/>
            <person name="Jhangiani S.N."/>
            <person name="Joshi V."/>
            <person name="Khan Z.M."/>
            <person name="Jackson L."/>
            <person name="Kovar C."/>
            <person name="Kowis A."/>
            <person name="Lee S."/>
            <person name="Lewis L.R."/>
            <person name="Margolis J."/>
            <person name="Morgan M."/>
            <person name="Nazareth L.V."/>
            <person name="Nguyen N."/>
            <person name="Okwuonu G."/>
            <person name="Parker D."/>
            <person name="Richards S."/>
            <person name="Ruiz S.J."/>
            <person name="Santibanez J."/>
            <person name="Savard J."/>
            <person name="Scherer S.E."/>
            <person name="Schneider B."/>
            <person name="Sodergren E."/>
            <person name="Tautz D."/>
            <person name="Vattahil S."/>
            <person name="Villasana D."/>
            <person name="White C.S."/>
            <person name="Wright R."/>
            <person name="Park Y."/>
            <person name="Beeman R.W."/>
            <person name="Lord J."/>
            <person name="Oppert B."/>
            <person name="Lorenzen M."/>
            <person name="Brown S."/>
            <person name="Wang L."/>
            <person name="Savard J."/>
            <person name="Tautz D."/>
            <person name="Richards S."/>
            <person name="Weinstock G."/>
            <person name="Gibbs R.A."/>
            <person name="Liu Y."/>
            <person name="Worley K."/>
            <person name="Weinstock G."/>
            <person name="Elsik C.G."/>
            <person name="Reese J.T."/>
            <person name="Elhaik E."/>
            <person name="Landan G."/>
            <person name="Graur D."/>
            <person name="Arensburger P."/>
            <person name="Atkinson P."/>
            <person name="Beeman R.W."/>
            <person name="Beidler J."/>
            <person name="Brown S.J."/>
            <person name="Demuth J.P."/>
            <person name="Drury D.W."/>
            <person name="Du Y.Z."/>
            <person name="Fujiwara H."/>
            <person name="Lorenzen M."/>
            <person name="Maselli V."/>
            <person name="Osanai M."/>
            <person name="Park Y."/>
            <person name="Robertson H.M."/>
            <person name="Tu Z."/>
            <person name="Wang J.J."/>
            <person name="Wang S."/>
            <person name="Richards S."/>
            <person name="Song H."/>
            <person name="Zhang L."/>
            <person name="Sodergren E."/>
            <person name="Werner D."/>
            <person name="Stanke M."/>
            <person name="Morgenstern B."/>
            <person name="Solovyev V."/>
            <person name="Kosarev P."/>
            <person name="Brown G."/>
            <person name="Chen H.C."/>
            <person name="Ermolaeva O."/>
            <person name="Hlavina W."/>
            <person name="Kapustin Y."/>
            <person name="Kiryutin B."/>
            <person name="Kitts P."/>
            <person name="Maglott D."/>
            <person name="Pruitt K."/>
            <person name="Sapojnikov V."/>
            <person name="Souvorov A."/>
            <person name="Mackey A.J."/>
            <person name="Waterhouse R.M."/>
            <person name="Wyder S."/>
            <person name="Zdobnov E.M."/>
            <person name="Zdobnov E.M."/>
            <person name="Wyder S."/>
            <person name="Kriventseva E.V."/>
            <person name="Kadowaki T."/>
            <person name="Bork P."/>
            <person name="Aranda M."/>
            <person name="Bao R."/>
            <person name="Beermann A."/>
            <person name="Berns N."/>
            <person name="Bolognesi R."/>
            <person name="Bonneton F."/>
            <person name="Bopp D."/>
            <person name="Brown S.J."/>
            <person name="Bucher G."/>
            <person name="Butts T."/>
            <person name="Chaumot A."/>
            <person name="Denell R.E."/>
            <person name="Ferrier D.E."/>
            <person name="Friedrich M."/>
            <person name="Gordon C.M."/>
            <person name="Jindra M."/>
            <person name="Klingler M."/>
            <person name="Lan Q."/>
            <person name="Lattorff H.M."/>
            <person name="Laudet V."/>
            <person name="von Levetsow C."/>
            <person name="Liu Z."/>
            <person name="Lutz R."/>
            <person name="Lynch J.A."/>
            <person name="da Fonseca R.N."/>
            <person name="Posnien N."/>
            <person name="Reuter R."/>
            <person name="Roth S."/>
            <person name="Savard J."/>
            <person name="Schinko J.B."/>
            <person name="Schmitt C."/>
            <person name="Schoppmeier M."/>
            <person name="Schroder R."/>
            <person name="Shippy T.D."/>
            <person name="Simonnet F."/>
            <person name="Marques-Souza H."/>
            <person name="Tautz D."/>
            <person name="Tomoyasu Y."/>
            <person name="Trauner J."/>
            <person name="Van der Zee M."/>
            <person name="Vervoort M."/>
            <person name="Wittkopp N."/>
            <person name="Wimmer E.A."/>
            <person name="Yang X."/>
            <person name="Jones A.K."/>
            <person name="Sattelle D.B."/>
            <person name="Ebert P.R."/>
            <person name="Nelson D."/>
            <person name="Scott J.G."/>
            <person name="Beeman R.W."/>
            <person name="Muthukrishnan S."/>
            <person name="Kramer K.J."/>
            <person name="Arakane Y."/>
            <person name="Beeman R.W."/>
            <person name="Zhu Q."/>
            <person name="Hogenkamp D."/>
            <person name="Dixit R."/>
            <person name="Oppert B."/>
            <person name="Jiang H."/>
            <person name="Zou Z."/>
            <person name="Marshall J."/>
            <person name="Elpidina E."/>
            <person name="Vinokurov K."/>
            <person name="Oppert C."/>
            <person name="Zou Z."/>
            <person name="Evans J."/>
            <person name="Lu Z."/>
            <person name="Zhao P."/>
            <person name="Sumathipala N."/>
            <person name="Altincicek B."/>
            <person name="Vilcinskas A."/>
            <person name="Williams M."/>
            <person name="Hultmark D."/>
            <person name="Hetru C."/>
            <person name="Jiang H."/>
            <person name="Grimmelikhuijzen C.J."/>
            <person name="Hauser F."/>
            <person name="Cazzamali G."/>
            <person name="Williamson M."/>
            <person name="Park Y."/>
            <person name="Li B."/>
            <person name="Tanaka Y."/>
            <person name="Predel R."/>
            <person name="Neupert S."/>
            <person name="Schachtner J."/>
            <person name="Verleyen P."/>
            <person name="Raible F."/>
            <person name="Bork P."/>
            <person name="Friedrich M."/>
            <person name="Walden K.K."/>
            <person name="Robertson H.M."/>
            <person name="Angeli S."/>
            <person name="Foret S."/>
            <person name="Bucher G."/>
            <person name="Schuetz S."/>
            <person name="Maleszka R."/>
            <person name="Wimmer E.A."/>
            <person name="Beeman R.W."/>
            <person name="Lorenzen M."/>
            <person name="Tomoyasu Y."/>
            <person name="Miller S.C."/>
            <person name="Grossmann D."/>
            <person name="Bucher G."/>
        </authorList>
    </citation>
    <scope>NUCLEOTIDE SEQUENCE [LARGE SCALE GENOMIC DNA]</scope>
    <source>
        <strain evidence="2 3">Georgia GA2</strain>
    </source>
</reference>
<dbReference type="Proteomes" id="UP000007266">
    <property type="component" value="Linkage group 5"/>
</dbReference>
<evidence type="ECO:0000256" key="1">
    <source>
        <dbReference type="SAM" id="MobiDB-lite"/>
    </source>
</evidence>